<evidence type="ECO:0000256" key="1">
    <source>
        <dbReference type="SAM" id="Phobius"/>
    </source>
</evidence>
<keyword evidence="1" id="KW-1133">Transmembrane helix</keyword>
<sequence length="165" mass="19059">MQFLTAKSLLYIRILLHIAVSYFLIHNPENVSTAGFVILLAQAVQVPILHLTQANPLISFISIFLGITALADLVPLMAENWTHFETLVPVRLFAFFLLVAYSYFVPTSVLSNSLTVTYAMFEIWCNFLIYNNLRDEKFYRMKKYVEDHAGEIRQAQDERIHVIED</sequence>
<feature type="transmembrane region" description="Helical" evidence="1">
    <location>
        <begin position="6"/>
        <end position="25"/>
    </location>
</feature>
<proteinExistence type="predicted"/>
<keyword evidence="1" id="KW-0472">Membrane</keyword>
<reference evidence="2 3" key="1">
    <citation type="submission" date="2024-03" db="EMBL/GenBank/DDBJ databases">
        <authorList>
            <person name="Brejova B."/>
        </authorList>
    </citation>
    <scope>NUCLEOTIDE SEQUENCE [LARGE SCALE GENOMIC DNA]</scope>
    <source>
        <strain evidence="2 3">CBS 14171</strain>
    </source>
</reference>
<evidence type="ECO:0008006" key="4">
    <source>
        <dbReference type="Google" id="ProtNLM"/>
    </source>
</evidence>
<dbReference type="InterPro" id="IPR018815">
    <property type="entry name" value="Incr_loss_mito_DNA_1"/>
</dbReference>
<accession>A0ABP0ZKE4</accession>
<protein>
    <recommendedName>
        <fullName evidence="4">Protein ILM1</fullName>
    </recommendedName>
</protein>
<gene>
    <name evidence="2" type="ORF">LODBEIA_P28460</name>
</gene>
<feature type="transmembrane region" description="Helical" evidence="1">
    <location>
        <begin position="86"/>
        <end position="104"/>
    </location>
</feature>
<dbReference type="PANTHER" id="PTHR28029:SF1">
    <property type="entry name" value="PROTEIN ILM1"/>
    <property type="match status" value="1"/>
</dbReference>
<dbReference type="GeneID" id="92208042"/>
<dbReference type="PANTHER" id="PTHR28029">
    <property type="entry name" value="PROTEIN ILM1"/>
    <property type="match status" value="1"/>
</dbReference>
<evidence type="ECO:0000313" key="2">
    <source>
        <dbReference type="EMBL" id="CAK9438622.1"/>
    </source>
</evidence>
<dbReference type="RefSeq" id="XP_066829784.1">
    <property type="nucleotide sequence ID" value="XM_066972890.1"/>
</dbReference>
<name>A0ABP0ZKE4_9ASCO</name>
<feature type="transmembrane region" description="Helical" evidence="1">
    <location>
        <begin position="116"/>
        <end position="133"/>
    </location>
</feature>
<dbReference type="EMBL" id="OZ022407">
    <property type="protein sequence ID" value="CAK9438622.1"/>
    <property type="molecule type" value="Genomic_DNA"/>
</dbReference>
<dbReference type="Pfam" id="PF10311">
    <property type="entry name" value="Ilm1"/>
    <property type="match status" value="1"/>
</dbReference>
<evidence type="ECO:0000313" key="3">
    <source>
        <dbReference type="Proteomes" id="UP001497383"/>
    </source>
</evidence>
<dbReference type="Proteomes" id="UP001497383">
    <property type="component" value="Chromosome 3"/>
</dbReference>
<feature type="transmembrane region" description="Helical" evidence="1">
    <location>
        <begin position="57"/>
        <end position="74"/>
    </location>
</feature>
<keyword evidence="3" id="KW-1185">Reference proteome</keyword>
<organism evidence="2 3">
    <name type="scientific">Lodderomyces beijingensis</name>
    <dbReference type="NCBI Taxonomy" id="1775926"/>
    <lineage>
        <taxon>Eukaryota</taxon>
        <taxon>Fungi</taxon>
        <taxon>Dikarya</taxon>
        <taxon>Ascomycota</taxon>
        <taxon>Saccharomycotina</taxon>
        <taxon>Pichiomycetes</taxon>
        <taxon>Debaryomycetaceae</taxon>
        <taxon>Candida/Lodderomyces clade</taxon>
        <taxon>Lodderomyces</taxon>
    </lineage>
</organism>
<keyword evidence="1" id="KW-0812">Transmembrane</keyword>